<evidence type="ECO:0000256" key="2">
    <source>
        <dbReference type="ARBA" id="ARBA00004170"/>
    </source>
</evidence>
<keyword evidence="9 10" id="KW-0066">ATP synthesis</keyword>
<dbReference type="Pfam" id="PF00231">
    <property type="entry name" value="ATP-synt"/>
    <property type="match status" value="1"/>
</dbReference>
<dbReference type="AlphaFoldDB" id="A0A0B0ELQ7"/>
<dbReference type="PANTHER" id="PTHR11693:SF22">
    <property type="entry name" value="ATP SYNTHASE SUBUNIT GAMMA, MITOCHONDRIAL"/>
    <property type="match status" value="1"/>
</dbReference>
<dbReference type="GO" id="GO:0046933">
    <property type="term" value="F:proton-transporting ATP synthase activity, rotational mechanism"/>
    <property type="evidence" value="ECO:0007669"/>
    <property type="project" value="UniProtKB-UniRule"/>
</dbReference>
<name>A0A0B0ELQ7_9BACT</name>
<dbReference type="GO" id="GO:0042777">
    <property type="term" value="P:proton motive force-driven plasma membrane ATP synthesis"/>
    <property type="evidence" value="ECO:0007669"/>
    <property type="project" value="UniProtKB-UniRule"/>
</dbReference>
<comment type="similarity">
    <text evidence="3 10">Belongs to the ATPase gamma chain family.</text>
</comment>
<keyword evidence="6 10" id="KW-0406">Ion transport</keyword>
<protein>
    <recommendedName>
        <fullName evidence="10">ATP synthase gamma chain</fullName>
    </recommendedName>
    <alternativeName>
        <fullName evidence="10">ATP synthase F1 sector gamma subunit</fullName>
    </alternativeName>
    <alternativeName>
        <fullName evidence="10">F-ATPase gamma subunit</fullName>
    </alternativeName>
</protein>
<comment type="function">
    <text evidence="1 10">Produces ATP from ADP in the presence of a proton gradient across the membrane. The gamma chain is believed to be important in regulating ATPase activity and the flow of protons through the CF(0) complex.</text>
</comment>
<evidence type="ECO:0000313" key="11">
    <source>
        <dbReference type="EMBL" id="KHE92921.1"/>
    </source>
</evidence>
<reference evidence="11 12" key="1">
    <citation type="submission" date="2014-10" db="EMBL/GenBank/DDBJ databases">
        <title>Draft genome of anammox bacterium scalindua brodae, obtained using differential coverage binning of sequence data from two enrichment reactors.</title>
        <authorList>
            <person name="Speth D.R."/>
            <person name="Russ L."/>
            <person name="Kartal B."/>
            <person name="Op den Camp H.J."/>
            <person name="Dutilh B.E."/>
            <person name="Jetten M.S."/>
        </authorList>
    </citation>
    <scope>NUCLEOTIDE SEQUENCE [LARGE SCALE GENOMIC DNA]</scope>
    <source>
        <strain evidence="11">RU1</strain>
    </source>
</reference>
<dbReference type="NCBIfam" id="TIGR01146">
    <property type="entry name" value="ATPsyn_F1gamma"/>
    <property type="match status" value="1"/>
</dbReference>
<dbReference type="InterPro" id="IPR000131">
    <property type="entry name" value="ATP_synth_F1_gsu"/>
</dbReference>
<dbReference type="HAMAP" id="MF_00815">
    <property type="entry name" value="ATP_synth_gamma_bact"/>
    <property type="match status" value="1"/>
</dbReference>
<comment type="subcellular location">
    <subcellularLocation>
        <location evidence="10">Cell membrane</location>
        <topology evidence="10">Peripheral membrane protein</topology>
    </subcellularLocation>
    <subcellularLocation>
        <location evidence="2">Membrane</location>
        <topology evidence="2">Peripheral membrane protein</topology>
    </subcellularLocation>
</comment>
<proteinExistence type="inferred from homology"/>
<evidence type="ECO:0000256" key="8">
    <source>
        <dbReference type="ARBA" id="ARBA00023196"/>
    </source>
</evidence>
<keyword evidence="8 10" id="KW-0139">CF(1)</keyword>
<comment type="subunit">
    <text evidence="10">F-type ATPases have 2 components, CF(1) - the catalytic core - and CF(0) - the membrane proton channel. CF(1) has five subunits: alpha(3), beta(3), gamma(1), delta(1), epsilon(1). CF(0) has three main subunits: a, b and c.</text>
</comment>
<accession>A0A0B0ELQ7</accession>
<evidence type="ECO:0000256" key="7">
    <source>
        <dbReference type="ARBA" id="ARBA00023136"/>
    </source>
</evidence>
<sequence>MESTRDIKNRIKSITNIQQITRAMEMVASNRLKKAEGRALSSRPYTQNITSILSNLTGSTPEKAHFCEPKEEVKKIMVLLITSDKGLCGAYNTNAIQHTVKFLKENSQKEITLHLIGKKGNIFFRGRPYTIGQYYTDTVEAIGLSSLKAGDHKVAEIVAKMIENFEEGNFDEIHLFYTKFKTVMKSDPARVRLLPLENIDAVPGENKEKKALQGDCILEPSSEAIFSKLLPKYLECQLRQAIFESMTAEYAARRMAMIAASENAEEIIGDLTQVYNKARQEAITKELLEVISGSEAMAG</sequence>
<comment type="caution">
    <text evidence="11">The sequence shown here is derived from an EMBL/GenBank/DDBJ whole genome shotgun (WGS) entry which is preliminary data.</text>
</comment>
<evidence type="ECO:0000256" key="10">
    <source>
        <dbReference type="HAMAP-Rule" id="MF_00815"/>
    </source>
</evidence>
<dbReference type="SUPFAM" id="SSF52943">
    <property type="entry name" value="ATP synthase (F1-ATPase), gamma subunit"/>
    <property type="match status" value="1"/>
</dbReference>
<evidence type="ECO:0000256" key="5">
    <source>
        <dbReference type="ARBA" id="ARBA00022781"/>
    </source>
</evidence>
<dbReference type="GO" id="GO:0016787">
    <property type="term" value="F:hydrolase activity"/>
    <property type="evidence" value="ECO:0007669"/>
    <property type="project" value="UniProtKB-KW"/>
</dbReference>
<keyword evidence="10" id="KW-1003">Cell membrane</keyword>
<keyword evidence="7 10" id="KW-0472">Membrane</keyword>
<dbReference type="Gene3D" id="1.10.287.80">
    <property type="entry name" value="ATP synthase, gamma subunit, helix hairpin domain"/>
    <property type="match status" value="2"/>
</dbReference>
<dbReference type="CDD" id="cd12151">
    <property type="entry name" value="F1-ATPase_gamma"/>
    <property type="match status" value="1"/>
</dbReference>
<dbReference type="GO" id="GO:0005524">
    <property type="term" value="F:ATP binding"/>
    <property type="evidence" value="ECO:0007669"/>
    <property type="project" value="UniProtKB-UniRule"/>
</dbReference>
<keyword evidence="11" id="KW-0378">Hydrolase</keyword>
<dbReference type="PRINTS" id="PR00126">
    <property type="entry name" value="ATPASEGAMMA"/>
</dbReference>
<keyword evidence="4 10" id="KW-0813">Transport</keyword>
<evidence type="ECO:0000256" key="6">
    <source>
        <dbReference type="ARBA" id="ARBA00023065"/>
    </source>
</evidence>
<evidence type="ECO:0000313" key="12">
    <source>
        <dbReference type="Proteomes" id="UP000030652"/>
    </source>
</evidence>
<dbReference type="InterPro" id="IPR035968">
    <property type="entry name" value="ATP_synth_F1_ATPase_gsu"/>
</dbReference>
<dbReference type="GO" id="GO:0045259">
    <property type="term" value="C:proton-transporting ATP synthase complex"/>
    <property type="evidence" value="ECO:0007669"/>
    <property type="project" value="UniProtKB-KW"/>
</dbReference>
<organism evidence="11 12">
    <name type="scientific">Candidatus Scalindua brodae</name>
    <dbReference type="NCBI Taxonomy" id="237368"/>
    <lineage>
        <taxon>Bacteria</taxon>
        <taxon>Pseudomonadati</taxon>
        <taxon>Planctomycetota</taxon>
        <taxon>Candidatus Brocadiia</taxon>
        <taxon>Candidatus Brocadiales</taxon>
        <taxon>Candidatus Scalinduaceae</taxon>
        <taxon>Candidatus Scalindua</taxon>
    </lineage>
</organism>
<dbReference type="PANTHER" id="PTHR11693">
    <property type="entry name" value="ATP SYNTHASE GAMMA CHAIN"/>
    <property type="match status" value="1"/>
</dbReference>
<gene>
    <name evidence="11" type="primary">atpG_1</name>
    <name evidence="10" type="synonym">atpG</name>
    <name evidence="11" type="ORF">SCABRO_01310</name>
</gene>
<dbReference type="GO" id="GO:0005886">
    <property type="term" value="C:plasma membrane"/>
    <property type="evidence" value="ECO:0007669"/>
    <property type="project" value="UniProtKB-SubCell"/>
</dbReference>
<evidence type="ECO:0000256" key="1">
    <source>
        <dbReference type="ARBA" id="ARBA00003456"/>
    </source>
</evidence>
<dbReference type="Proteomes" id="UP000030652">
    <property type="component" value="Unassembled WGS sequence"/>
</dbReference>
<keyword evidence="5 10" id="KW-0375">Hydrogen ion transport</keyword>
<dbReference type="Gene3D" id="3.40.1380.10">
    <property type="match status" value="1"/>
</dbReference>
<evidence type="ECO:0000256" key="4">
    <source>
        <dbReference type="ARBA" id="ARBA00022448"/>
    </source>
</evidence>
<dbReference type="eggNOG" id="COG0224">
    <property type="taxonomic scope" value="Bacteria"/>
</dbReference>
<dbReference type="PATRIC" id="fig|237368.3.peg.1429"/>
<evidence type="ECO:0000256" key="9">
    <source>
        <dbReference type="ARBA" id="ARBA00023310"/>
    </source>
</evidence>
<dbReference type="EMBL" id="JRYO01000085">
    <property type="protein sequence ID" value="KHE92921.1"/>
    <property type="molecule type" value="Genomic_DNA"/>
</dbReference>
<evidence type="ECO:0000256" key="3">
    <source>
        <dbReference type="ARBA" id="ARBA00007681"/>
    </source>
</evidence>